<dbReference type="Proteomes" id="UP001157355">
    <property type="component" value="Unassembled WGS sequence"/>
</dbReference>
<evidence type="ECO:0000256" key="1">
    <source>
        <dbReference type="SAM" id="SignalP"/>
    </source>
</evidence>
<evidence type="ECO:0000313" key="3">
    <source>
        <dbReference type="EMBL" id="GLS88597.1"/>
    </source>
</evidence>
<sequence>MRGFQASMLSAAFVVTLGGTAFAQTETVAPATAPTADCDAQFTALDADANGYLTDAEAPREFARARVDAMTPEASGISKAAFLEMCGSENWAQNTPEEGAPFEGANSFTEEQARDRAVAWNVTEVSALTLDDKGIWRGIGKVDGAEVSVAVDYKGNVVTTPKA</sequence>
<reference evidence="3 4" key="1">
    <citation type="journal article" date="2014" name="Int. J. Syst. Evol. Microbiol.">
        <title>Complete genome sequence of Corynebacterium casei LMG S-19264T (=DSM 44701T), isolated from a smear-ripened cheese.</title>
        <authorList>
            <consortium name="US DOE Joint Genome Institute (JGI-PGF)"/>
            <person name="Walter F."/>
            <person name="Albersmeier A."/>
            <person name="Kalinowski J."/>
            <person name="Ruckert C."/>
        </authorList>
    </citation>
    <scope>NUCLEOTIDE SEQUENCE [LARGE SCALE GENOMIC DNA]</scope>
    <source>
        <strain evidence="3 4">NBRC 111766</strain>
    </source>
</reference>
<keyword evidence="4" id="KW-1185">Reference proteome</keyword>
<evidence type="ECO:0008006" key="5">
    <source>
        <dbReference type="Google" id="ProtNLM"/>
    </source>
</evidence>
<evidence type="ECO:0000313" key="4">
    <source>
        <dbReference type="Proteomes" id="UP001157355"/>
    </source>
</evidence>
<name>A0AA37TVS0_9RHOB</name>
<accession>A0AA37TVS0</accession>
<comment type="caution">
    <text evidence="3">The sequence shown here is derived from an EMBL/GenBank/DDBJ whole genome shotgun (WGS) entry which is preliminary data.</text>
</comment>
<keyword evidence="1" id="KW-0732">Signal</keyword>
<organism evidence="3 4">
    <name type="scientific">Cypionkella aquatica</name>
    <dbReference type="NCBI Taxonomy" id="1756042"/>
    <lineage>
        <taxon>Bacteria</taxon>
        <taxon>Pseudomonadati</taxon>
        <taxon>Pseudomonadota</taxon>
        <taxon>Alphaproteobacteria</taxon>
        <taxon>Rhodobacterales</taxon>
        <taxon>Paracoccaceae</taxon>
        <taxon>Cypionkella</taxon>
    </lineage>
</organism>
<protein>
    <recommendedName>
        <fullName evidence="5">EF-hand domain-containing protein</fullName>
    </recommendedName>
</protein>
<dbReference type="AlphaFoldDB" id="A0AA37TVS0"/>
<dbReference type="EMBL" id="BSPP01000014">
    <property type="protein sequence ID" value="GLS88597.1"/>
    <property type="molecule type" value="Genomic_DNA"/>
</dbReference>
<evidence type="ECO:0000313" key="2">
    <source>
        <dbReference type="EMBL" id="GLS87410.1"/>
    </source>
</evidence>
<gene>
    <name evidence="2" type="ORF">GCM10010873_23840</name>
    <name evidence="3" type="ORF">GCM10010873_35710</name>
</gene>
<reference evidence="3" key="2">
    <citation type="submission" date="2023-01" db="EMBL/GenBank/DDBJ databases">
        <title>Draft genome sequence of Cypionkella aquatica strain NBRC 111766.</title>
        <authorList>
            <person name="Sun Q."/>
            <person name="Mori K."/>
        </authorList>
    </citation>
    <scope>NUCLEOTIDE SEQUENCE</scope>
    <source>
        <strain evidence="3">NBRC 111766</strain>
    </source>
</reference>
<feature type="signal peptide" evidence="1">
    <location>
        <begin position="1"/>
        <end position="23"/>
    </location>
</feature>
<feature type="chain" id="PRO_5042787810" description="EF-hand domain-containing protein" evidence="1">
    <location>
        <begin position="24"/>
        <end position="163"/>
    </location>
</feature>
<dbReference type="EMBL" id="BSPP01000007">
    <property type="protein sequence ID" value="GLS87410.1"/>
    <property type="molecule type" value="Genomic_DNA"/>
</dbReference>
<dbReference type="RefSeq" id="WP_284325567.1">
    <property type="nucleotide sequence ID" value="NZ_BSPP01000007.1"/>
</dbReference>
<proteinExistence type="predicted"/>